<dbReference type="HOGENOM" id="CLU_704202_0_0_1"/>
<feature type="compositionally biased region" description="Acidic residues" evidence="1">
    <location>
        <begin position="381"/>
        <end position="392"/>
    </location>
</feature>
<sequence>MSHSHSDFELPGLSSRGLASWIVAISFAYSGKWNSRNLENHFHAFWNLVLLDLVDDLAPDTIVIPQFQFDILNDAPLAPNDSIATTAQAQAKEITPDFAIAIFHVVRRQISATLSIPPVLFPATFDSWHEIKLRRMQIPLIAELKHPATRRAKSGELFREALEAKMRSAHADLLKQVEHAFLMQPAAEKIVLLACCGEWWSWMIAMRAAHVEEFILPSFLQPESPTESEINKTPHDIPESRTREYLPREGKKTVQGMYHVPSPSPPSESEKFPYKLRQKGSRNPEGDRESKGENNTKNMQFKRYTELGEGGMETVKPNVEDATPADDEWSLPILFGSEASAQHFFLIHRLLEAEWEVRDAEDQDDPAGTPGGSSGAATPDERDEDDEDDLYM</sequence>
<dbReference type="OrthoDB" id="2610860at2759"/>
<dbReference type="InParanoid" id="A0A0C3FJE6"/>
<organism evidence="2 3">
    <name type="scientific">Piloderma croceum (strain F 1598)</name>
    <dbReference type="NCBI Taxonomy" id="765440"/>
    <lineage>
        <taxon>Eukaryota</taxon>
        <taxon>Fungi</taxon>
        <taxon>Dikarya</taxon>
        <taxon>Basidiomycota</taxon>
        <taxon>Agaricomycotina</taxon>
        <taxon>Agaricomycetes</taxon>
        <taxon>Agaricomycetidae</taxon>
        <taxon>Atheliales</taxon>
        <taxon>Atheliaceae</taxon>
        <taxon>Piloderma</taxon>
    </lineage>
</organism>
<evidence type="ECO:0000313" key="2">
    <source>
        <dbReference type="EMBL" id="KIM79914.1"/>
    </source>
</evidence>
<accession>A0A0C3FJE6</accession>
<protein>
    <submittedName>
        <fullName evidence="2">Uncharacterized protein</fullName>
    </submittedName>
</protein>
<reference evidence="2 3" key="1">
    <citation type="submission" date="2014-04" db="EMBL/GenBank/DDBJ databases">
        <authorList>
            <consortium name="DOE Joint Genome Institute"/>
            <person name="Kuo A."/>
            <person name="Tarkka M."/>
            <person name="Buscot F."/>
            <person name="Kohler A."/>
            <person name="Nagy L.G."/>
            <person name="Floudas D."/>
            <person name="Copeland A."/>
            <person name="Barry K.W."/>
            <person name="Cichocki N."/>
            <person name="Veneault-Fourrey C."/>
            <person name="LaButti K."/>
            <person name="Lindquist E.A."/>
            <person name="Lipzen A."/>
            <person name="Lundell T."/>
            <person name="Morin E."/>
            <person name="Murat C."/>
            <person name="Sun H."/>
            <person name="Tunlid A."/>
            <person name="Henrissat B."/>
            <person name="Grigoriev I.V."/>
            <person name="Hibbett D.S."/>
            <person name="Martin F."/>
            <person name="Nordberg H.P."/>
            <person name="Cantor M.N."/>
            <person name="Hua S.X."/>
        </authorList>
    </citation>
    <scope>NUCLEOTIDE SEQUENCE [LARGE SCALE GENOMIC DNA]</scope>
    <source>
        <strain evidence="2 3">F 1598</strain>
    </source>
</reference>
<evidence type="ECO:0000313" key="3">
    <source>
        <dbReference type="Proteomes" id="UP000054166"/>
    </source>
</evidence>
<evidence type="ECO:0000256" key="1">
    <source>
        <dbReference type="SAM" id="MobiDB-lite"/>
    </source>
</evidence>
<keyword evidence="3" id="KW-1185">Reference proteome</keyword>
<dbReference type="AlphaFoldDB" id="A0A0C3FJE6"/>
<proteinExistence type="predicted"/>
<feature type="compositionally biased region" description="Basic and acidic residues" evidence="1">
    <location>
        <begin position="229"/>
        <end position="252"/>
    </location>
</feature>
<feature type="compositionally biased region" description="Basic and acidic residues" evidence="1">
    <location>
        <begin position="282"/>
        <end position="294"/>
    </location>
</feature>
<gene>
    <name evidence="2" type="ORF">PILCRDRAFT_823091</name>
</gene>
<dbReference type="EMBL" id="KN833007">
    <property type="protein sequence ID" value="KIM79914.1"/>
    <property type="molecule type" value="Genomic_DNA"/>
</dbReference>
<dbReference type="Proteomes" id="UP000054166">
    <property type="component" value="Unassembled WGS sequence"/>
</dbReference>
<feature type="region of interest" description="Disordered" evidence="1">
    <location>
        <begin position="223"/>
        <end position="301"/>
    </location>
</feature>
<feature type="region of interest" description="Disordered" evidence="1">
    <location>
        <begin position="357"/>
        <end position="392"/>
    </location>
</feature>
<name>A0A0C3FJE6_PILCF</name>
<reference evidence="3" key="2">
    <citation type="submission" date="2015-01" db="EMBL/GenBank/DDBJ databases">
        <title>Evolutionary Origins and Diversification of the Mycorrhizal Mutualists.</title>
        <authorList>
            <consortium name="DOE Joint Genome Institute"/>
            <consortium name="Mycorrhizal Genomics Consortium"/>
            <person name="Kohler A."/>
            <person name="Kuo A."/>
            <person name="Nagy L.G."/>
            <person name="Floudas D."/>
            <person name="Copeland A."/>
            <person name="Barry K.W."/>
            <person name="Cichocki N."/>
            <person name="Veneault-Fourrey C."/>
            <person name="LaButti K."/>
            <person name="Lindquist E.A."/>
            <person name="Lipzen A."/>
            <person name="Lundell T."/>
            <person name="Morin E."/>
            <person name="Murat C."/>
            <person name="Riley R."/>
            <person name="Ohm R."/>
            <person name="Sun H."/>
            <person name="Tunlid A."/>
            <person name="Henrissat B."/>
            <person name="Grigoriev I.V."/>
            <person name="Hibbett D.S."/>
            <person name="Martin F."/>
        </authorList>
    </citation>
    <scope>NUCLEOTIDE SEQUENCE [LARGE SCALE GENOMIC DNA]</scope>
    <source>
        <strain evidence="3">F 1598</strain>
    </source>
</reference>